<feature type="compositionally biased region" description="Polar residues" evidence="9">
    <location>
        <begin position="110"/>
        <end position="144"/>
    </location>
</feature>
<gene>
    <name evidence="10" type="ORF">D9613_010536</name>
</gene>
<evidence type="ECO:0000256" key="5">
    <source>
        <dbReference type="ARBA" id="ARBA00022491"/>
    </source>
</evidence>
<reference evidence="10 11" key="1">
    <citation type="submission" date="2019-12" db="EMBL/GenBank/DDBJ databases">
        <authorList>
            <person name="Floudas D."/>
            <person name="Bentzer J."/>
            <person name="Ahren D."/>
            <person name="Johansson T."/>
            <person name="Persson P."/>
            <person name="Tunlid A."/>
        </authorList>
    </citation>
    <scope>NUCLEOTIDE SEQUENCE [LARGE SCALE GENOMIC DNA]</scope>
    <source>
        <strain evidence="10 11">CBS 102.39</strain>
    </source>
</reference>
<dbReference type="InterPro" id="IPR013734">
    <property type="entry name" value="TF_Nrm1/Whi5"/>
</dbReference>
<evidence type="ECO:0000256" key="9">
    <source>
        <dbReference type="SAM" id="MobiDB-lite"/>
    </source>
</evidence>
<feature type="compositionally biased region" description="Polar residues" evidence="9">
    <location>
        <begin position="157"/>
        <end position="169"/>
    </location>
</feature>
<keyword evidence="7" id="KW-0804">Transcription</keyword>
<feature type="compositionally biased region" description="Basic and acidic residues" evidence="9">
    <location>
        <begin position="145"/>
        <end position="156"/>
    </location>
</feature>
<comment type="subcellular location">
    <subcellularLocation>
        <location evidence="2">Cytoplasm</location>
    </subcellularLocation>
    <subcellularLocation>
        <location evidence="1">Nucleus</location>
    </subcellularLocation>
</comment>
<evidence type="ECO:0000256" key="3">
    <source>
        <dbReference type="ARBA" id="ARBA00006922"/>
    </source>
</evidence>
<dbReference type="Proteomes" id="UP000521872">
    <property type="component" value="Unassembled WGS sequence"/>
</dbReference>
<evidence type="ECO:0000313" key="10">
    <source>
        <dbReference type="EMBL" id="KAF4610274.1"/>
    </source>
</evidence>
<feature type="compositionally biased region" description="Low complexity" evidence="9">
    <location>
        <begin position="281"/>
        <end position="299"/>
    </location>
</feature>
<keyword evidence="5" id="KW-0678">Repressor</keyword>
<dbReference type="GO" id="GO:0005634">
    <property type="term" value="C:nucleus"/>
    <property type="evidence" value="ECO:0007669"/>
    <property type="project" value="UniProtKB-SubCell"/>
</dbReference>
<feature type="region of interest" description="Disordered" evidence="9">
    <location>
        <begin position="110"/>
        <end position="176"/>
    </location>
</feature>
<accession>A0A8H4VJK5</accession>
<comment type="caution">
    <text evidence="10">The sequence shown here is derived from an EMBL/GenBank/DDBJ whole genome shotgun (WGS) entry which is preliminary data.</text>
</comment>
<evidence type="ECO:0000256" key="4">
    <source>
        <dbReference type="ARBA" id="ARBA00022490"/>
    </source>
</evidence>
<name>A0A8H4VJK5_9AGAR</name>
<keyword evidence="4" id="KW-0963">Cytoplasm</keyword>
<evidence type="ECO:0000256" key="7">
    <source>
        <dbReference type="ARBA" id="ARBA00023163"/>
    </source>
</evidence>
<dbReference type="EMBL" id="JAACJL010000059">
    <property type="protein sequence ID" value="KAF4610274.1"/>
    <property type="molecule type" value="Genomic_DNA"/>
</dbReference>
<sequence length="320" mass="34247">MVLLPSAMTQMVESEKRRKQTVDKIKVTNLSRELQMRLQYARLKVDHGWQKQNLNEVENLYFHNSHLRGSKSLPAPVFSATQLPKSPFPTNHPISSQSSLSFKLGSSSLARNSAHNGTTDVNDSSTIPGETSQNKSSGISSSLEKTNDSMDMDTRQDSNPSNGSSTVDINVQERGPPPVAAFPGANGAGLAVTGQSIPILSVTPPEIKSPGPTSSEANHYSPAKVSQVRSQKPPSITRGLSLTAKDMFNFGSSSSLTYDSFWSSHSGSANSRPTIYKAYNTTDSSSSFSTSPAFGATATKNGVSPNITNITASSTLHHQQ</sequence>
<feature type="region of interest" description="Disordered" evidence="9">
    <location>
        <begin position="205"/>
        <end position="237"/>
    </location>
</feature>
<dbReference type="Pfam" id="PF08528">
    <property type="entry name" value="Whi5"/>
    <property type="match status" value="1"/>
</dbReference>
<dbReference type="AlphaFoldDB" id="A0A8H4VJK5"/>
<evidence type="ECO:0000256" key="6">
    <source>
        <dbReference type="ARBA" id="ARBA00023015"/>
    </source>
</evidence>
<keyword evidence="11" id="KW-1185">Reference proteome</keyword>
<feature type="compositionally biased region" description="Polar residues" evidence="9">
    <location>
        <begin position="227"/>
        <end position="237"/>
    </location>
</feature>
<comment type="similarity">
    <text evidence="3">Belongs to the WHI5/NRM1 family.</text>
</comment>
<proteinExistence type="inferred from homology"/>
<keyword evidence="8" id="KW-0539">Nucleus</keyword>
<keyword evidence="6" id="KW-0805">Transcription regulation</keyword>
<evidence type="ECO:0000256" key="2">
    <source>
        <dbReference type="ARBA" id="ARBA00004496"/>
    </source>
</evidence>
<protein>
    <submittedName>
        <fullName evidence="10">Uncharacterized protein</fullName>
    </submittedName>
</protein>
<evidence type="ECO:0000256" key="8">
    <source>
        <dbReference type="ARBA" id="ARBA00023242"/>
    </source>
</evidence>
<evidence type="ECO:0000313" key="11">
    <source>
        <dbReference type="Proteomes" id="UP000521872"/>
    </source>
</evidence>
<dbReference type="GO" id="GO:0005737">
    <property type="term" value="C:cytoplasm"/>
    <property type="evidence" value="ECO:0007669"/>
    <property type="project" value="UniProtKB-SubCell"/>
</dbReference>
<organism evidence="10 11">
    <name type="scientific">Agrocybe pediades</name>
    <dbReference type="NCBI Taxonomy" id="84607"/>
    <lineage>
        <taxon>Eukaryota</taxon>
        <taxon>Fungi</taxon>
        <taxon>Dikarya</taxon>
        <taxon>Basidiomycota</taxon>
        <taxon>Agaricomycotina</taxon>
        <taxon>Agaricomycetes</taxon>
        <taxon>Agaricomycetidae</taxon>
        <taxon>Agaricales</taxon>
        <taxon>Agaricineae</taxon>
        <taxon>Strophariaceae</taxon>
        <taxon>Agrocybe</taxon>
    </lineage>
</organism>
<evidence type="ECO:0000256" key="1">
    <source>
        <dbReference type="ARBA" id="ARBA00004123"/>
    </source>
</evidence>
<feature type="compositionally biased region" description="Polar residues" evidence="9">
    <location>
        <begin position="300"/>
        <end position="320"/>
    </location>
</feature>
<feature type="region of interest" description="Disordered" evidence="9">
    <location>
        <begin position="281"/>
        <end position="320"/>
    </location>
</feature>